<proteinExistence type="predicted"/>
<gene>
    <name evidence="1" type="ORF">HKD24_11285</name>
</gene>
<sequence>MPVMPPVVVYHFSQAWDGFPANRMESGWHALSLSPNEMGAETGVVAFLAYWHADRQCWGSDSDCRAPIWALQNRMSYIGPISGASARVTVEHRRGNGAGL</sequence>
<accession>A0ABR9Y7Z1</accession>
<dbReference type="Proteomes" id="UP000623107">
    <property type="component" value="Unassembled WGS sequence"/>
</dbReference>
<reference evidence="1 2" key="2">
    <citation type="submission" date="2020-11" db="EMBL/GenBank/DDBJ databases">
        <title>Description of novel Gluconobacter species.</title>
        <authorList>
            <person name="Cleenwerck I."/>
            <person name="Cnockaert M."/>
            <person name="Borremans W."/>
            <person name="Wieme A.D."/>
            <person name="De Vuyst L."/>
            <person name="Vandamme P."/>
        </authorList>
    </citation>
    <scope>NUCLEOTIDE SEQUENCE [LARGE SCALE GENOMIC DNA]</scope>
    <source>
        <strain evidence="1 2">LMG 31484</strain>
    </source>
</reference>
<evidence type="ECO:0000313" key="2">
    <source>
        <dbReference type="Proteomes" id="UP000623107"/>
    </source>
</evidence>
<keyword evidence="2" id="KW-1185">Reference proteome</keyword>
<evidence type="ECO:0000313" key="1">
    <source>
        <dbReference type="EMBL" id="MBF0859796.1"/>
    </source>
</evidence>
<name>A0ABR9Y7Z1_9PROT</name>
<protein>
    <submittedName>
        <fullName evidence="1">Uncharacterized protein</fullName>
    </submittedName>
</protein>
<reference evidence="2" key="1">
    <citation type="submission" date="2020-04" db="EMBL/GenBank/DDBJ databases">
        <title>Description of novel Gluconacetobacter.</title>
        <authorList>
            <person name="Sombolestani A."/>
        </authorList>
    </citation>
    <scope>NUCLEOTIDE SEQUENCE [LARGE SCALE GENOMIC DNA]</scope>
    <source>
        <strain evidence="2">LMG 31484</strain>
    </source>
</reference>
<organism evidence="1 2">
    <name type="scientific">Gluconobacter vitians</name>
    <dbReference type="NCBI Taxonomy" id="2728102"/>
    <lineage>
        <taxon>Bacteria</taxon>
        <taxon>Pseudomonadati</taxon>
        <taxon>Pseudomonadota</taxon>
        <taxon>Alphaproteobacteria</taxon>
        <taxon>Acetobacterales</taxon>
        <taxon>Acetobacteraceae</taxon>
        <taxon>Gluconobacter</taxon>
    </lineage>
</organism>
<dbReference type="RefSeq" id="WP_194260368.1">
    <property type="nucleotide sequence ID" value="NZ_JABCQG010000015.1"/>
</dbReference>
<dbReference type="EMBL" id="JABCQG010000015">
    <property type="protein sequence ID" value="MBF0859796.1"/>
    <property type="molecule type" value="Genomic_DNA"/>
</dbReference>
<comment type="caution">
    <text evidence="1">The sequence shown here is derived from an EMBL/GenBank/DDBJ whole genome shotgun (WGS) entry which is preliminary data.</text>
</comment>